<dbReference type="Proteomes" id="UP000037904">
    <property type="component" value="Unassembled WGS sequence"/>
</dbReference>
<dbReference type="EMBL" id="JXCE01000591">
    <property type="protein sequence ID" value="KPA36601.1"/>
    <property type="molecule type" value="Genomic_DNA"/>
</dbReference>
<dbReference type="InterPro" id="IPR020590">
    <property type="entry name" value="Guanylate_kinase_CS"/>
</dbReference>
<keyword evidence="2" id="KW-0808">Transferase</keyword>
<dbReference type="InterPro" id="IPR027417">
    <property type="entry name" value="P-loop_NTPase"/>
</dbReference>
<sequence>MASAHSQVAATFDLRPIIICGPSRVGKDTLIKKLIESHPDKFSLAVSHTTRQSRRGEVQGKDYNFVPRSFFSNMIYRDSFVEHISYCGEYYGTSKEAITSQRRDRIVLLNINMEGVETIKKSQRPSARYVFVKPTCSHALQAELRARGTENESSIRKRVYRAIAEVAHAETPGAYHIILTDDDMDKAYDRLEGFALGI</sequence>
<protein>
    <submittedName>
        <fullName evidence="5">Guanylate kinase</fullName>
    </submittedName>
</protein>
<comment type="similarity">
    <text evidence="1">Belongs to the guanylate kinase family.</text>
</comment>
<dbReference type="PROSITE" id="PS00856">
    <property type="entry name" value="GUANYLATE_KINASE_1"/>
    <property type="match status" value="1"/>
</dbReference>
<dbReference type="PANTHER" id="PTHR23117">
    <property type="entry name" value="GUANYLATE KINASE-RELATED"/>
    <property type="match status" value="1"/>
</dbReference>
<keyword evidence="6" id="KW-1185">Reference proteome</keyword>
<evidence type="ECO:0000259" key="4">
    <source>
        <dbReference type="PROSITE" id="PS50052"/>
    </source>
</evidence>
<gene>
    <name evidence="5" type="ORF">FLAG1_10619</name>
</gene>
<evidence type="ECO:0000256" key="3">
    <source>
        <dbReference type="ARBA" id="ARBA00022777"/>
    </source>
</evidence>
<name>A0A0N0DBF3_FUSLA</name>
<evidence type="ECO:0000313" key="5">
    <source>
        <dbReference type="EMBL" id="KPA36601.1"/>
    </source>
</evidence>
<proteinExistence type="inferred from homology"/>
<dbReference type="InterPro" id="IPR008144">
    <property type="entry name" value="Guanylate_kin-like_dom"/>
</dbReference>
<dbReference type="InterPro" id="IPR008145">
    <property type="entry name" value="GK/Ca_channel_bsu"/>
</dbReference>
<evidence type="ECO:0000256" key="1">
    <source>
        <dbReference type="ARBA" id="ARBA00005790"/>
    </source>
</evidence>
<accession>A0A0N0DBF3</accession>
<keyword evidence="3 5" id="KW-0418">Kinase</keyword>
<dbReference type="CDD" id="cd00071">
    <property type="entry name" value="GMPK"/>
    <property type="match status" value="1"/>
</dbReference>
<dbReference type="GO" id="GO:0004385">
    <property type="term" value="F:GMP kinase activity"/>
    <property type="evidence" value="ECO:0007669"/>
    <property type="project" value="TreeGrafter"/>
</dbReference>
<evidence type="ECO:0000256" key="2">
    <source>
        <dbReference type="ARBA" id="ARBA00022679"/>
    </source>
</evidence>
<dbReference type="GO" id="GO:0005829">
    <property type="term" value="C:cytosol"/>
    <property type="evidence" value="ECO:0007669"/>
    <property type="project" value="TreeGrafter"/>
</dbReference>
<dbReference type="AlphaFoldDB" id="A0A0N0DBF3"/>
<feature type="domain" description="Guanylate kinase-like" evidence="4">
    <location>
        <begin position="14"/>
        <end position="196"/>
    </location>
</feature>
<organism evidence="5 6">
    <name type="scientific">Fusarium langsethiae</name>
    <dbReference type="NCBI Taxonomy" id="179993"/>
    <lineage>
        <taxon>Eukaryota</taxon>
        <taxon>Fungi</taxon>
        <taxon>Dikarya</taxon>
        <taxon>Ascomycota</taxon>
        <taxon>Pezizomycotina</taxon>
        <taxon>Sordariomycetes</taxon>
        <taxon>Hypocreomycetidae</taxon>
        <taxon>Hypocreales</taxon>
        <taxon>Nectriaceae</taxon>
        <taxon>Fusarium</taxon>
    </lineage>
</organism>
<dbReference type="OrthoDB" id="6334211at2759"/>
<dbReference type="PROSITE" id="PS50052">
    <property type="entry name" value="GUANYLATE_KINASE_2"/>
    <property type="match status" value="1"/>
</dbReference>
<dbReference type="PANTHER" id="PTHR23117:SF13">
    <property type="entry name" value="GUANYLATE KINASE"/>
    <property type="match status" value="1"/>
</dbReference>
<dbReference type="Gene3D" id="3.40.50.300">
    <property type="entry name" value="P-loop containing nucleotide triphosphate hydrolases"/>
    <property type="match status" value="1"/>
</dbReference>
<dbReference type="SMART" id="SM00072">
    <property type="entry name" value="GuKc"/>
    <property type="match status" value="1"/>
</dbReference>
<evidence type="ECO:0000313" key="6">
    <source>
        <dbReference type="Proteomes" id="UP000037904"/>
    </source>
</evidence>
<reference evidence="5 6" key="1">
    <citation type="submission" date="2015-04" db="EMBL/GenBank/DDBJ databases">
        <title>The draft genome sequence of Fusarium langsethiae, a T-2/HT-2 mycotoxin producer.</title>
        <authorList>
            <person name="Lysoe E."/>
            <person name="Divon H.H."/>
            <person name="Terzi V."/>
            <person name="Orru L."/>
            <person name="Lamontanara A."/>
            <person name="Kolseth A.-K."/>
            <person name="Frandsen R.J."/>
            <person name="Nielsen K."/>
            <person name="Thrane U."/>
        </authorList>
    </citation>
    <scope>NUCLEOTIDE SEQUENCE [LARGE SCALE GENOMIC DNA]</scope>
    <source>
        <strain evidence="5 6">Fl201059</strain>
    </source>
</reference>
<comment type="caution">
    <text evidence="5">The sequence shown here is derived from an EMBL/GenBank/DDBJ whole genome shotgun (WGS) entry which is preliminary data.</text>
</comment>
<dbReference type="SUPFAM" id="SSF52540">
    <property type="entry name" value="P-loop containing nucleoside triphosphate hydrolases"/>
    <property type="match status" value="1"/>
</dbReference>
<dbReference type="Pfam" id="PF00625">
    <property type="entry name" value="Guanylate_kin"/>
    <property type="match status" value="1"/>
</dbReference>